<organism evidence="2 3">
    <name type="scientific">Aspergillus avenaceus</name>
    <dbReference type="NCBI Taxonomy" id="36643"/>
    <lineage>
        <taxon>Eukaryota</taxon>
        <taxon>Fungi</taxon>
        <taxon>Dikarya</taxon>
        <taxon>Ascomycota</taxon>
        <taxon>Pezizomycotina</taxon>
        <taxon>Eurotiomycetes</taxon>
        <taxon>Eurotiomycetidae</taxon>
        <taxon>Eurotiales</taxon>
        <taxon>Aspergillaceae</taxon>
        <taxon>Aspergillus</taxon>
        <taxon>Aspergillus subgen. Circumdati</taxon>
    </lineage>
</organism>
<gene>
    <name evidence="2" type="ORF">BDV25DRAFT_161498</name>
</gene>
<dbReference type="EMBL" id="ML742235">
    <property type="protein sequence ID" value="KAE8146928.1"/>
    <property type="molecule type" value="Genomic_DNA"/>
</dbReference>
<dbReference type="Pfam" id="PF02458">
    <property type="entry name" value="Transferase"/>
    <property type="match status" value="1"/>
</dbReference>
<evidence type="ECO:0000313" key="3">
    <source>
        <dbReference type="Proteomes" id="UP000325780"/>
    </source>
</evidence>
<proteinExistence type="predicted"/>
<keyword evidence="1 2" id="KW-0808">Transferase</keyword>
<name>A0A5N6TKP9_ASPAV</name>
<reference evidence="2 3" key="1">
    <citation type="submission" date="2019-04" db="EMBL/GenBank/DDBJ databases">
        <title>Friends and foes A comparative genomics study of 23 Aspergillus species from section Flavi.</title>
        <authorList>
            <consortium name="DOE Joint Genome Institute"/>
            <person name="Kjaerbolling I."/>
            <person name="Vesth T."/>
            <person name="Frisvad J.C."/>
            <person name="Nybo J.L."/>
            <person name="Theobald S."/>
            <person name="Kildgaard S."/>
            <person name="Isbrandt T."/>
            <person name="Kuo A."/>
            <person name="Sato A."/>
            <person name="Lyhne E.K."/>
            <person name="Kogle M.E."/>
            <person name="Wiebenga A."/>
            <person name="Kun R.S."/>
            <person name="Lubbers R.J."/>
            <person name="Makela M.R."/>
            <person name="Barry K."/>
            <person name="Chovatia M."/>
            <person name="Clum A."/>
            <person name="Daum C."/>
            <person name="Haridas S."/>
            <person name="He G."/>
            <person name="LaButti K."/>
            <person name="Lipzen A."/>
            <person name="Mondo S."/>
            <person name="Riley R."/>
            <person name="Salamov A."/>
            <person name="Simmons B.A."/>
            <person name="Magnuson J.K."/>
            <person name="Henrissat B."/>
            <person name="Mortensen U.H."/>
            <person name="Larsen T.O."/>
            <person name="Devries R.P."/>
            <person name="Grigoriev I.V."/>
            <person name="Machida M."/>
            <person name="Baker S.E."/>
            <person name="Andersen M.R."/>
        </authorList>
    </citation>
    <scope>NUCLEOTIDE SEQUENCE [LARGE SCALE GENOMIC DNA]</scope>
    <source>
        <strain evidence="2 3">IBT 18842</strain>
    </source>
</reference>
<accession>A0A5N6TKP9</accession>
<evidence type="ECO:0000313" key="2">
    <source>
        <dbReference type="EMBL" id="KAE8146928.1"/>
    </source>
</evidence>
<dbReference type="PANTHER" id="PTHR31642:SF310">
    <property type="entry name" value="FATTY ALCOHOL:CAFFEOYL-COA ACYLTRANSFERASE"/>
    <property type="match status" value="1"/>
</dbReference>
<dbReference type="GO" id="GO:0016747">
    <property type="term" value="F:acyltransferase activity, transferring groups other than amino-acyl groups"/>
    <property type="evidence" value="ECO:0007669"/>
    <property type="project" value="TreeGrafter"/>
</dbReference>
<dbReference type="Gene3D" id="3.30.559.10">
    <property type="entry name" value="Chloramphenicol acetyltransferase-like domain"/>
    <property type="match status" value="2"/>
</dbReference>
<dbReference type="OrthoDB" id="1862401at2759"/>
<sequence>MGHTKYELSDVDKAGIAKTVKVFLFYEFQSDIDPNSLVSSLVEGVRNATSQLPFMAGNLEFENGKLCIVLPPEGQVEVTTRQFKPREQKSFSALVQDSFFPDDFNFTDFLPEEPLARKQVCALQLSLVEGGLILGLRMDHAAGDWSSLNAFLSLICQSCKAYRGGSKMPTYTADLNRAPYNAPATDSSLTKQEYLEKLPMFNILEKSQFKPKTPPVFQSRMYRISDSCIKQLKAQCTPYLTEVDYITSYDCITALVWSSITRARLNVHPEKSSFPSYLVHPIDVRARDSEKKTSERYFGNAVIGSQAGPAAAKALASNSDRGLAAAATLIRQSINSTSLSTISHMSSVMRLLAPTEILVPQADFNDMDLFMNTWHSGDAEQYDLGDNVRPVAFRAPSSFPGACAVVFPNFSRGETRVFEVLVQLAVEEHEALRKDPEFLSHFEIVR</sequence>
<dbReference type="GO" id="GO:0044550">
    <property type="term" value="P:secondary metabolite biosynthetic process"/>
    <property type="evidence" value="ECO:0007669"/>
    <property type="project" value="TreeGrafter"/>
</dbReference>
<dbReference type="Proteomes" id="UP000325780">
    <property type="component" value="Unassembled WGS sequence"/>
</dbReference>
<dbReference type="AlphaFoldDB" id="A0A5N6TKP9"/>
<evidence type="ECO:0000256" key="1">
    <source>
        <dbReference type="ARBA" id="ARBA00022679"/>
    </source>
</evidence>
<dbReference type="InterPro" id="IPR023213">
    <property type="entry name" value="CAT-like_dom_sf"/>
</dbReference>
<dbReference type="PANTHER" id="PTHR31642">
    <property type="entry name" value="TRICHOTHECENE 3-O-ACETYLTRANSFERASE"/>
    <property type="match status" value="1"/>
</dbReference>
<protein>
    <submittedName>
        <fullName evidence="2">Transferase</fullName>
    </submittedName>
</protein>
<dbReference type="InterPro" id="IPR050317">
    <property type="entry name" value="Plant_Fungal_Acyltransferase"/>
</dbReference>
<keyword evidence="3" id="KW-1185">Reference proteome</keyword>